<organism evidence="1 2">
    <name type="scientific">Nocardia speluncae</name>
    <dbReference type="NCBI Taxonomy" id="419477"/>
    <lineage>
        <taxon>Bacteria</taxon>
        <taxon>Bacillati</taxon>
        <taxon>Actinomycetota</taxon>
        <taxon>Actinomycetes</taxon>
        <taxon>Mycobacteriales</taxon>
        <taxon>Nocardiaceae</taxon>
        <taxon>Nocardia</taxon>
    </lineage>
</organism>
<protein>
    <recommendedName>
        <fullName evidence="3">Acyl-CoA oxidase</fullName>
    </recommendedName>
</protein>
<evidence type="ECO:0000313" key="2">
    <source>
        <dbReference type="Proteomes" id="UP000565715"/>
    </source>
</evidence>
<reference evidence="1 2" key="1">
    <citation type="submission" date="2020-04" db="EMBL/GenBank/DDBJ databases">
        <title>MicrobeNet Type strains.</title>
        <authorList>
            <person name="Nicholson A.C."/>
        </authorList>
    </citation>
    <scope>NUCLEOTIDE SEQUENCE [LARGE SCALE GENOMIC DNA]</scope>
    <source>
        <strain evidence="1 2">DSM 45078</strain>
    </source>
</reference>
<dbReference type="Proteomes" id="UP000565715">
    <property type="component" value="Unassembled WGS sequence"/>
</dbReference>
<dbReference type="GO" id="GO:0055088">
    <property type="term" value="P:lipid homeostasis"/>
    <property type="evidence" value="ECO:0007669"/>
    <property type="project" value="TreeGrafter"/>
</dbReference>
<keyword evidence="2" id="KW-1185">Reference proteome</keyword>
<dbReference type="GO" id="GO:0005504">
    <property type="term" value="F:fatty acid binding"/>
    <property type="evidence" value="ECO:0007669"/>
    <property type="project" value="TreeGrafter"/>
</dbReference>
<gene>
    <name evidence="1" type="ORF">HGA13_00785</name>
</gene>
<dbReference type="GO" id="GO:0071949">
    <property type="term" value="F:FAD binding"/>
    <property type="evidence" value="ECO:0007669"/>
    <property type="project" value="InterPro"/>
</dbReference>
<dbReference type="EMBL" id="JAAXOO010000001">
    <property type="protein sequence ID" value="NKY31612.1"/>
    <property type="molecule type" value="Genomic_DNA"/>
</dbReference>
<dbReference type="InterPro" id="IPR009100">
    <property type="entry name" value="AcylCoA_DH/oxidase_NM_dom_sf"/>
</dbReference>
<dbReference type="RefSeq" id="WP_068035106.1">
    <property type="nucleotide sequence ID" value="NZ_JAAXOO010000001.1"/>
</dbReference>
<evidence type="ECO:0008006" key="3">
    <source>
        <dbReference type="Google" id="ProtNLM"/>
    </source>
</evidence>
<sequence length="595" mass="64067">MATDAYMEQTSLAEIIRHGSPEFHQQLQKILSNPDYAVTEQQNQEQRRLNAYDQLADLVQEIGTRAVATDLPKLFAVFDQCAVLATDLIPLISGHYNLATGSLATLTDSDSAAPYLMDLDDASAVGVILLTEYECGSNIQFMRTTATWDGDGFVLNTPDPKARKFMPSVGIPVSRVCIVGARLVDSAGVDQGVHLFTARLRDADGASAPGVTITQLGHQPLVIMDNSVISFDNLRVERDAWLSNDLATIDDDGVLTWRDEASRKRAFASASSQLTVGRLALSSCLNAEARASLYIALNYASKRVVPMTPVDRPLMLDIPHVRDTLLTDLAGTVARTLYGNAVKTSLVGADLTAREPVVAVMLAKDFIQRHALETVTDCRVKMAAQGMFSANRVAGYLGVCHAAMTGEGDVAVMGSVAGRVLAKQLAGTPPPAPVLHDPADPAARARLLSARTLTIAQEVQPHLGNHALEARLEVIPDALALAEAYSAEQALQALEEHAGEHAEIAAVRDLFALDQIHQHSAWYLTHGLLDLDAVKAVKQQLRNGLLYEAIDELAGHLPALLAAFEFDDDVLGAPVLADDLAAAWDTRCRDDRPGR</sequence>
<dbReference type="GO" id="GO:0003997">
    <property type="term" value="F:acyl-CoA oxidase activity"/>
    <property type="evidence" value="ECO:0007669"/>
    <property type="project" value="InterPro"/>
</dbReference>
<dbReference type="SUPFAM" id="SSF56645">
    <property type="entry name" value="Acyl-CoA dehydrogenase NM domain-like"/>
    <property type="match status" value="1"/>
</dbReference>
<comment type="caution">
    <text evidence="1">The sequence shown here is derived from an EMBL/GenBank/DDBJ whole genome shotgun (WGS) entry which is preliminary data.</text>
</comment>
<name>A0A846X6R5_9NOCA</name>
<dbReference type="InterPro" id="IPR036250">
    <property type="entry name" value="AcylCo_DH-like_C"/>
</dbReference>
<dbReference type="PANTHER" id="PTHR10909:SF382">
    <property type="entry name" value="ACYL-COENZYME A OXIDASE"/>
    <property type="match status" value="1"/>
</dbReference>
<dbReference type="GO" id="GO:0033540">
    <property type="term" value="P:fatty acid beta-oxidation using acyl-CoA oxidase"/>
    <property type="evidence" value="ECO:0007669"/>
    <property type="project" value="TreeGrafter"/>
</dbReference>
<dbReference type="PANTHER" id="PTHR10909">
    <property type="entry name" value="ELECTRON TRANSPORT OXIDOREDUCTASE"/>
    <property type="match status" value="1"/>
</dbReference>
<dbReference type="Gene3D" id="2.40.110.10">
    <property type="entry name" value="Butyryl-CoA Dehydrogenase, subunit A, domain 2"/>
    <property type="match status" value="1"/>
</dbReference>
<proteinExistence type="predicted"/>
<dbReference type="InterPro" id="IPR046373">
    <property type="entry name" value="Acyl-CoA_Oxase/DH_mid-dom_sf"/>
</dbReference>
<accession>A0A846X6R5</accession>
<dbReference type="SUPFAM" id="SSF47203">
    <property type="entry name" value="Acyl-CoA dehydrogenase C-terminal domain-like"/>
    <property type="match status" value="2"/>
</dbReference>
<dbReference type="InterPro" id="IPR012258">
    <property type="entry name" value="Acyl-CoA_oxidase"/>
</dbReference>
<dbReference type="AlphaFoldDB" id="A0A846X6R5"/>
<dbReference type="Gene3D" id="1.20.140.10">
    <property type="entry name" value="Butyryl-CoA Dehydrogenase, subunit A, domain 3"/>
    <property type="match status" value="2"/>
</dbReference>
<evidence type="ECO:0000313" key="1">
    <source>
        <dbReference type="EMBL" id="NKY31612.1"/>
    </source>
</evidence>